<feature type="compositionally biased region" description="Basic and acidic residues" evidence="3">
    <location>
        <begin position="509"/>
        <end position="520"/>
    </location>
</feature>
<feature type="domain" description="Sphingomyelin phosphodiesterase C-terminal" evidence="4">
    <location>
        <begin position="368"/>
        <end position="485"/>
    </location>
</feature>
<keyword evidence="1" id="KW-0378">Hydrolase</keyword>
<evidence type="ECO:0000256" key="3">
    <source>
        <dbReference type="SAM" id="MobiDB-lite"/>
    </source>
</evidence>
<evidence type="ECO:0000259" key="4">
    <source>
        <dbReference type="Pfam" id="PF19272"/>
    </source>
</evidence>
<accession>A0AAQ3QVR8</accession>
<gene>
    <name evidence="5" type="ORF">RZN69_11100</name>
</gene>
<proteinExistence type="predicted"/>
<dbReference type="InterPro" id="IPR045473">
    <property type="entry name" value="ASM_C"/>
</dbReference>
<evidence type="ECO:0000313" key="6">
    <source>
        <dbReference type="Proteomes" id="UP001304300"/>
    </source>
</evidence>
<dbReference type="PANTHER" id="PTHR10340">
    <property type="entry name" value="SPHINGOMYELIN PHOSPHODIESTERASE"/>
    <property type="match status" value="1"/>
</dbReference>
<dbReference type="PANTHER" id="PTHR10340:SF57">
    <property type="entry name" value="METALLOPHOS DOMAIN-CONTAINING PROTEIN"/>
    <property type="match status" value="1"/>
</dbReference>
<sequence length="520" mass="59553">MYSNFSKPIKTNWLIPIWACLMVAMLLCFSRLQAEERSFIVISDIHWNVFNGLDPAEFQELTSLDVKEWPAFFKKLDQPVVKLGQDSNYTLMVSALAAAAKELPDSPFVIFPGDFMGHYWHKNYNALSTQTIEENPEAFRDFTANVIQLMADEFQKHFPNSVILPTLGNDDAFCGNYWVQPNGDFLSTFADIWHPLLKDTINHAEFNKSFDAFGCYVADLPTFPNHQLISLNTVLWSDSYCDIYHNPTEQKVDCCDCTNNGTTPGAAQFVWFEEKLAAAREAGKQVWLLMHVPPGMDGYMEAKADGKNSAAHFWTIDFTERYQRLVERYHDTIQLSFAGHTHKDGYRIDSADNAPLLLHKIIPAISPVYDNNPAVQVYQVDAYSGDLKNWQTYYLDLEQVDKKAQKLQWNQEYDAGETYDLDAFNASTVFDLFQTIRNDLNSKYAKSYSRFWQVSASTIRENDLPIHVCAILETTFAEYRDCLTSHGLNEPKRAKNSAELHRLSHGKATTKENKQLDHEL</sequence>
<dbReference type="Pfam" id="PF19272">
    <property type="entry name" value="ASMase_C"/>
    <property type="match status" value="1"/>
</dbReference>
<feature type="compositionally biased region" description="Basic and acidic residues" evidence="3">
    <location>
        <begin position="488"/>
        <end position="502"/>
    </location>
</feature>
<dbReference type="Gene3D" id="3.60.21.10">
    <property type="match status" value="1"/>
</dbReference>
<protein>
    <recommendedName>
        <fullName evidence="4">Sphingomyelin phosphodiesterase C-terminal domain-containing protein</fullName>
    </recommendedName>
</protein>
<evidence type="ECO:0000313" key="5">
    <source>
        <dbReference type="EMBL" id="WOO43636.1"/>
    </source>
</evidence>
<dbReference type="RefSeq" id="WP_317836207.1">
    <property type="nucleotide sequence ID" value="NZ_CP136920.1"/>
</dbReference>
<dbReference type="Proteomes" id="UP001304300">
    <property type="component" value="Chromosome"/>
</dbReference>
<keyword evidence="6" id="KW-1185">Reference proteome</keyword>
<dbReference type="InterPro" id="IPR029052">
    <property type="entry name" value="Metallo-depent_PP-like"/>
</dbReference>
<keyword evidence="2" id="KW-0325">Glycoprotein</keyword>
<dbReference type="SUPFAM" id="SSF56300">
    <property type="entry name" value="Metallo-dependent phosphatases"/>
    <property type="match status" value="1"/>
</dbReference>
<evidence type="ECO:0000256" key="2">
    <source>
        <dbReference type="ARBA" id="ARBA00023180"/>
    </source>
</evidence>
<dbReference type="KEGG" id="puo:RZN69_11100"/>
<evidence type="ECO:0000256" key="1">
    <source>
        <dbReference type="ARBA" id="ARBA00022801"/>
    </source>
</evidence>
<feature type="region of interest" description="Disordered" evidence="3">
    <location>
        <begin position="488"/>
        <end position="520"/>
    </location>
</feature>
<dbReference type="GO" id="GO:0016787">
    <property type="term" value="F:hydrolase activity"/>
    <property type="evidence" value="ECO:0007669"/>
    <property type="project" value="UniProtKB-KW"/>
</dbReference>
<dbReference type="EMBL" id="CP136920">
    <property type="protein sequence ID" value="WOO43636.1"/>
    <property type="molecule type" value="Genomic_DNA"/>
</dbReference>
<name>A0AAQ3QVR8_9BACT</name>
<reference evidence="5 6" key="1">
    <citation type="submission" date="2023-10" db="EMBL/GenBank/DDBJ databases">
        <title>Rubellicoccus peritrichatus gen. nov., sp. nov., isolated from an algae of coral reef tank.</title>
        <authorList>
            <person name="Luo J."/>
        </authorList>
    </citation>
    <scope>NUCLEOTIDE SEQUENCE [LARGE SCALE GENOMIC DNA]</scope>
    <source>
        <strain evidence="5 6">CR14</strain>
    </source>
</reference>
<organism evidence="5 6">
    <name type="scientific">Rubellicoccus peritrichatus</name>
    <dbReference type="NCBI Taxonomy" id="3080537"/>
    <lineage>
        <taxon>Bacteria</taxon>
        <taxon>Pseudomonadati</taxon>
        <taxon>Verrucomicrobiota</taxon>
        <taxon>Opitutia</taxon>
        <taxon>Puniceicoccales</taxon>
        <taxon>Cerasicoccaceae</taxon>
        <taxon>Rubellicoccus</taxon>
    </lineage>
</organism>
<dbReference type="AlphaFoldDB" id="A0AAQ3QVR8"/>